<feature type="compositionally biased region" description="Low complexity" evidence="2">
    <location>
        <begin position="1656"/>
        <end position="1668"/>
    </location>
</feature>
<evidence type="ECO:0000259" key="4">
    <source>
        <dbReference type="PROSITE" id="PS50041"/>
    </source>
</evidence>
<dbReference type="OrthoDB" id="6285323at2759"/>
<dbReference type="Proteomes" id="UP000076420">
    <property type="component" value="Unassembled WGS sequence"/>
</dbReference>
<dbReference type="PANTHER" id="PTHR22803">
    <property type="entry name" value="MANNOSE, PHOSPHOLIPASE, LECTIN RECEPTOR RELATED"/>
    <property type="match status" value="1"/>
</dbReference>
<feature type="domain" description="C-type lectin" evidence="4">
    <location>
        <begin position="1347"/>
        <end position="1461"/>
    </location>
</feature>
<feature type="domain" description="C-type lectin" evidence="4">
    <location>
        <begin position="894"/>
        <end position="1016"/>
    </location>
</feature>
<keyword evidence="3" id="KW-0472">Membrane</keyword>
<protein>
    <recommendedName>
        <fullName evidence="4">C-type lectin domain-containing protein</fullName>
    </recommendedName>
</protein>
<dbReference type="KEGG" id="bgt:106071169"/>
<feature type="domain" description="C-type lectin" evidence="4">
    <location>
        <begin position="460"/>
        <end position="575"/>
    </location>
</feature>
<accession>A0A2C9JWU1</accession>
<feature type="compositionally biased region" description="Polar residues" evidence="2">
    <location>
        <begin position="1669"/>
        <end position="1678"/>
    </location>
</feature>
<dbReference type="Gene3D" id="3.10.100.10">
    <property type="entry name" value="Mannose-Binding Protein A, subunit A"/>
    <property type="match status" value="10"/>
</dbReference>
<feature type="region of interest" description="Disordered" evidence="2">
    <location>
        <begin position="1616"/>
        <end position="1678"/>
    </location>
</feature>
<organism evidence="5 6">
    <name type="scientific">Biomphalaria glabrata</name>
    <name type="common">Bloodfluke planorb</name>
    <name type="synonym">Freshwater snail</name>
    <dbReference type="NCBI Taxonomy" id="6526"/>
    <lineage>
        <taxon>Eukaryota</taxon>
        <taxon>Metazoa</taxon>
        <taxon>Spiralia</taxon>
        <taxon>Lophotrochozoa</taxon>
        <taxon>Mollusca</taxon>
        <taxon>Gastropoda</taxon>
        <taxon>Heterobranchia</taxon>
        <taxon>Euthyneura</taxon>
        <taxon>Panpulmonata</taxon>
        <taxon>Hygrophila</taxon>
        <taxon>Lymnaeoidea</taxon>
        <taxon>Planorbidae</taxon>
        <taxon>Biomphalaria</taxon>
    </lineage>
</organism>
<dbReference type="EnsemblMetazoa" id="BGLB009287-RB">
    <property type="protein sequence ID" value="BGLB009287-PB"/>
    <property type="gene ID" value="BGLB009287"/>
</dbReference>
<keyword evidence="3" id="KW-1133">Transmembrane helix</keyword>
<dbReference type="InterPro" id="IPR001304">
    <property type="entry name" value="C-type_lectin-like"/>
</dbReference>
<dbReference type="VEuPathDB" id="VectorBase:BGLB009287"/>
<dbReference type="InterPro" id="IPR050111">
    <property type="entry name" value="C-type_lectin/snaclec_domain"/>
</dbReference>
<sequence length="1775" mass="198130">AVCPAGWLSIATPPTTQCYKIFPMQKKNFNQAHRFCTQQHGYLATEKSLASHNLLKPNIINTKLIANAATSFWIGLTDNNTNAGPWKWIGGQPFSWTYFLTPPNNTINKQDCGFVVSAEPLLKWHVTNNCNLIKGTICQIDFNYTAPGSTIRPITLPPVSCDSAWTPYPLKRTCLRLYTTPKSWFDARQFCKDAGGDLVKVADSAFNSFVDSLIAKQIGDYWIGLNDQKHENRFEWLDETVQATFTYWSNNEPNNYGGNENCVVTTASSAYKWNDSPCDSKYRYICQKSPNPNGVVPVTTASKFHTKLCEKFQYIYNAFQSFIPPLLAILNTDFSKLFLKLIADTSPNFVCNQTHQFLCNTNQRQVKPATSLIVDMYLEALFEDVHCKIAAVKQATSLIVDMYHEALFEDVHCKIAAVKQATSLIVDMHHEAFCNDKWSYLMSPATVSPNCFPGWQGDPNSDNCYQINRNMMSWLDARTACQTAGGDLTSITSVQEQFFLSGRLMSMAGNFFWIGANDRATEKGFEWTDKSPFAFLNWNAGQPDNSGESDCVVITKATGRWDDLPCNSRYGFICKRKGRVTTPTAAPVTSPARLPAGKIWGCPGGWFGNRGYCYMFASYINGTTYSAANMFCASKGANLVSIRDDVENRFILSHVPAGYNAGLWIGLNDISMENSFIWSDNSRVTYTNWSPGEPNNQNNEDCVTMLYNGKWNDGQCDFPIRMAVCKMQMSQQQQGTPMEQRGCPAGSIGYLAQCYTLIDTQAVNYNQAKANCRTRNGYLATVDNVQIQSFLSSQLFGKSYSAYWMGLSSTNRNYVWASGRQVSFTSWSNTYTGNLINTCVAMQTANPVGLWVDTYPCTRLLPYICESPRVGFTTPRTTVTTTSLRPCPSGWTARGNLCYKAYLPSTNITMSWMGARAYCGKQAIGATLVTIPNSVTENWVKTTLLGNRPGSYWIGLNDRDNEAGFSWTDGSGLTYTNWAAGEPNDYLHGEDCVVWTLPVNKWNDLYCYVANSFICQVGRGAIVPTTRPTVTPGRNSPQCGNSTQWTLYSGFCYYVSTPSTLVTWFQARLACKDMSAELTSISNDDENGYVTTMISQSPIDSFWIGLNDLEQETYSWTDISPISYVNWNARQPDDSYGGEQCVEINSQGRWNDQYCQEKRGYVCKKRLGNFTPPPWTTPSVKGGCPRDFTSLPSLPRCYYVGGTTQNQRKTFNQSIQACALMAHKPELASVHSKLEEKYIITLIANLQWPAWIGFNDMKVRNRFGWVDNLNVDFTNWGLRQPDENLQDNNPANRRDCVDMQYGTQNIGKWDDNRCSDKYAYVCEARKEDTLPTVPPNTNGCPNSYLRFQNSCYKYYSYLFNWTDAEGYCMSEKGHLVSLSTVAEQAFVEILTQHVDAIQLWVGLTFSLSVQGFAWTDGWPVTFTNWGTGEPDLTGMTACVSHTVDGQWQDNPCVMKMPFVCEINLGQPPTPKPTIPVTLAACPNRNWQLHGSYCYYLERTLKKSWPGANYACTMLGATLLTIHSDDEAKFITFMVTPTRLNAWIGLRRGEGLGFGWTDRSPVEYLYWGQNEPSDPDSTMHQDCVRMSGQDGTWADTDCFDINPYICKIAATLATSSTPVQTQPTGQNTPYNPNSPSQVTNSPSQVTNSPSQVTYSQNTPYNPYNTPFNPGSQSSSSQVIPAQSTTVYYPPMTQKSVGGNGNNKDSGLSGGSVAGIVLGCLAIVAVAVTVMFVARKYFNLQIVLNKLPFSSSNNSGFDNATYSTTSGDKVNLQFSET</sequence>
<dbReference type="InterPro" id="IPR018378">
    <property type="entry name" value="C-type_lectin_CS"/>
</dbReference>
<reference evidence="5" key="1">
    <citation type="submission" date="2020-05" db="UniProtKB">
        <authorList>
            <consortium name="EnsemblMetazoa"/>
        </authorList>
    </citation>
    <scope>IDENTIFICATION</scope>
    <source>
        <strain evidence="5">BB02</strain>
    </source>
</reference>
<keyword evidence="3" id="KW-0812">Transmembrane</keyword>
<dbReference type="STRING" id="6526.A0A2C9JWU1"/>
<name>A0A2C9JWU1_BIOGL</name>
<evidence type="ECO:0000256" key="2">
    <source>
        <dbReference type="SAM" id="MobiDB-lite"/>
    </source>
</evidence>
<dbReference type="InterPro" id="IPR016187">
    <property type="entry name" value="CTDL_fold"/>
</dbReference>
<dbReference type="InterPro" id="IPR016186">
    <property type="entry name" value="C-type_lectin-like/link_sf"/>
</dbReference>
<feature type="domain" description="C-type lectin" evidence="4">
    <location>
        <begin position="1489"/>
        <end position="1606"/>
    </location>
</feature>
<dbReference type="PROSITE" id="PS50041">
    <property type="entry name" value="C_TYPE_LECTIN_2"/>
    <property type="match status" value="10"/>
</dbReference>
<dbReference type="SMART" id="SM00034">
    <property type="entry name" value="CLECT"/>
    <property type="match status" value="10"/>
</dbReference>
<dbReference type="SUPFAM" id="SSF56436">
    <property type="entry name" value="C-type lectin-like"/>
    <property type="match status" value="10"/>
</dbReference>
<evidence type="ECO:0000313" key="5">
    <source>
        <dbReference type="EnsemblMetazoa" id="BGLB009287-PB"/>
    </source>
</evidence>
<proteinExistence type="predicted"/>
<dbReference type="PROSITE" id="PS00615">
    <property type="entry name" value="C_TYPE_LECTIN_1"/>
    <property type="match status" value="7"/>
</dbReference>
<dbReference type="VEuPathDB" id="VectorBase:BGLAX_042834"/>
<feature type="domain" description="C-type lectin" evidence="4">
    <location>
        <begin position="170"/>
        <end position="287"/>
    </location>
</feature>
<feature type="domain" description="C-type lectin" evidence="4">
    <location>
        <begin position="1196"/>
        <end position="1323"/>
    </location>
</feature>
<dbReference type="Pfam" id="PF00059">
    <property type="entry name" value="Lectin_C"/>
    <property type="match status" value="10"/>
</dbReference>
<evidence type="ECO:0000256" key="3">
    <source>
        <dbReference type="SAM" id="Phobius"/>
    </source>
</evidence>
<feature type="domain" description="C-type lectin" evidence="4">
    <location>
        <begin position="14"/>
        <end position="139"/>
    </location>
</feature>
<feature type="transmembrane region" description="Helical" evidence="3">
    <location>
        <begin position="1711"/>
        <end position="1732"/>
    </location>
</feature>
<gene>
    <name evidence="5" type="primary">106071169</name>
</gene>
<feature type="compositionally biased region" description="Polar residues" evidence="2">
    <location>
        <begin position="1616"/>
        <end position="1655"/>
    </location>
</feature>
<feature type="domain" description="C-type lectin" evidence="4">
    <location>
        <begin position="609"/>
        <end position="717"/>
    </location>
</feature>
<evidence type="ECO:0000313" key="6">
    <source>
        <dbReference type="Proteomes" id="UP000076420"/>
    </source>
</evidence>
<evidence type="ECO:0000256" key="1">
    <source>
        <dbReference type="ARBA" id="ARBA00023157"/>
    </source>
</evidence>
<keyword evidence="1" id="KW-1015">Disulfide bond</keyword>
<feature type="domain" description="C-type lectin" evidence="4">
    <location>
        <begin position="750"/>
        <end position="866"/>
    </location>
</feature>
<feature type="domain" description="C-type lectin" evidence="4">
    <location>
        <begin position="1048"/>
        <end position="1164"/>
    </location>
</feature>
<dbReference type="CDD" id="cd00037">
    <property type="entry name" value="CLECT"/>
    <property type="match status" value="10"/>
</dbReference>